<dbReference type="PANTHER" id="PTHR43671:SF98">
    <property type="entry name" value="SERINE_THREONINE-PROTEIN KINASE NEK11"/>
    <property type="match status" value="1"/>
</dbReference>
<sequence>MEDLADAQMNNDEHLPQTHDMHMSNDIHEHGPKKGEHSVMREFLESDVDWTWPSGLGEVSGNHCDFRVDIKGIPLSFKKKISDKKASIDLYETHPDYNYDFKKPFVVKTIRESSSKRARDEAANEVNTMKDLRHPHITALLATFMYQERLNILIFPAARCDLHQFMKQMSKDFQDIRSPSRLLDGPSLTRTRSNSTITTDSTTSISHPHQGQDSSVTEKRAKSHHGSKKEAWPLNASLQQKIHCLRRYFVCLSEALRYLHGSDVRHKDIKPENILIDESGAVILTDFGISRRFAKHTSHVTNNEWKFTRKYASPEIMKGKRVLRDDPSDVFSLGCVFLEMATLLLGQDLNNFSQHYTIPVNQTGIEEAYHCNLVRVYTWIEFLRTCGTKTDQEQPLQAESIQGQDHASDAEQSVAEALTHIREMLDENPQIRPNSRDLWSCFQFINPEKCRDCDPRLEERWKPSIKQQQNAKAGLNRRSIISEDDMIPESREPLPFEGIDRRLLSPTHPIPKSRRVSSPNLGLNNISRHDYPDMSSRPSSPKHQPRVDNQTTSPRNPRTSSPTINGIRQGEKTTRRDGRRSAPALPVNRPHNSNAGALRQASVKVDSAPPVPLSRTSPQAPKDAANVQRGASPPPNPHRIPPTVQASNPTRPNNRNDITQAPVQDMPPPNTQIIVYDFERRRAYQWPSDALNDRNYRSYPLPRTGQQVDIGEKAELIAKVDLGSLGLFVRGRRMLGEFPRIYVLNYTSKPLG</sequence>
<name>A0ABR4BIY7_9LECA</name>
<evidence type="ECO:0000256" key="5">
    <source>
        <dbReference type="ARBA" id="ARBA00022777"/>
    </source>
</evidence>
<evidence type="ECO:0000256" key="1">
    <source>
        <dbReference type="ARBA" id="ARBA00012513"/>
    </source>
</evidence>
<dbReference type="EMBL" id="JBHFEH010000004">
    <property type="protein sequence ID" value="KAL2057787.1"/>
    <property type="molecule type" value="Genomic_DNA"/>
</dbReference>
<feature type="compositionally biased region" description="Basic and acidic residues" evidence="9">
    <location>
        <begin position="488"/>
        <end position="503"/>
    </location>
</feature>
<evidence type="ECO:0000256" key="7">
    <source>
        <dbReference type="ARBA" id="ARBA00047899"/>
    </source>
</evidence>
<comment type="catalytic activity">
    <reaction evidence="8">
        <text>L-seryl-[protein] + ATP = O-phospho-L-seryl-[protein] + ADP + H(+)</text>
        <dbReference type="Rhea" id="RHEA:17989"/>
        <dbReference type="Rhea" id="RHEA-COMP:9863"/>
        <dbReference type="Rhea" id="RHEA-COMP:11604"/>
        <dbReference type="ChEBI" id="CHEBI:15378"/>
        <dbReference type="ChEBI" id="CHEBI:29999"/>
        <dbReference type="ChEBI" id="CHEBI:30616"/>
        <dbReference type="ChEBI" id="CHEBI:83421"/>
        <dbReference type="ChEBI" id="CHEBI:456216"/>
        <dbReference type="EC" id="2.7.11.1"/>
    </reaction>
</comment>
<dbReference type="CDD" id="cd00180">
    <property type="entry name" value="PKc"/>
    <property type="match status" value="1"/>
</dbReference>
<evidence type="ECO:0000313" key="11">
    <source>
        <dbReference type="EMBL" id="KAL2057787.1"/>
    </source>
</evidence>
<keyword evidence="4" id="KW-0547">Nucleotide-binding</keyword>
<keyword evidence="5" id="KW-0418">Kinase</keyword>
<dbReference type="SMART" id="SM00220">
    <property type="entry name" value="S_TKc"/>
    <property type="match status" value="1"/>
</dbReference>
<dbReference type="Pfam" id="PF00069">
    <property type="entry name" value="Pkinase"/>
    <property type="match status" value="1"/>
</dbReference>
<feature type="compositionally biased region" description="Low complexity" evidence="9">
    <location>
        <begin position="187"/>
        <end position="206"/>
    </location>
</feature>
<keyword evidence="2" id="KW-0723">Serine/threonine-protein kinase</keyword>
<gene>
    <name evidence="11" type="ORF">ABVK25_002171</name>
</gene>
<evidence type="ECO:0000256" key="3">
    <source>
        <dbReference type="ARBA" id="ARBA00022679"/>
    </source>
</evidence>
<feature type="region of interest" description="Disordered" evidence="9">
    <location>
        <begin position="177"/>
        <end position="230"/>
    </location>
</feature>
<reference evidence="11 12" key="1">
    <citation type="submission" date="2024-09" db="EMBL/GenBank/DDBJ databases">
        <title>Rethinking Asexuality: The Enigmatic Case of Functional Sexual Genes in Lepraria (Stereocaulaceae).</title>
        <authorList>
            <person name="Doellman M."/>
            <person name="Sun Y."/>
            <person name="Barcenas-Pena A."/>
            <person name="Lumbsch H.T."/>
            <person name="Grewe F."/>
        </authorList>
    </citation>
    <scope>NUCLEOTIDE SEQUENCE [LARGE SCALE GENOMIC DNA]</scope>
    <source>
        <strain evidence="11 12">Grewe 0041</strain>
    </source>
</reference>
<dbReference type="PROSITE" id="PS50011">
    <property type="entry name" value="PROTEIN_KINASE_DOM"/>
    <property type="match status" value="1"/>
</dbReference>
<proteinExistence type="predicted"/>
<feature type="compositionally biased region" description="Polar residues" evidence="9">
    <location>
        <begin position="516"/>
        <end position="526"/>
    </location>
</feature>
<organism evidence="11 12">
    <name type="scientific">Lepraria finkii</name>
    <dbReference type="NCBI Taxonomy" id="1340010"/>
    <lineage>
        <taxon>Eukaryota</taxon>
        <taxon>Fungi</taxon>
        <taxon>Dikarya</taxon>
        <taxon>Ascomycota</taxon>
        <taxon>Pezizomycotina</taxon>
        <taxon>Lecanoromycetes</taxon>
        <taxon>OSLEUM clade</taxon>
        <taxon>Lecanoromycetidae</taxon>
        <taxon>Lecanorales</taxon>
        <taxon>Lecanorineae</taxon>
        <taxon>Stereocaulaceae</taxon>
        <taxon>Lepraria</taxon>
    </lineage>
</organism>
<evidence type="ECO:0000256" key="9">
    <source>
        <dbReference type="SAM" id="MobiDB-lite"/>
    </source>
</evidence>
<keyword evidence="12" id="KW-1185">Reference proteome</keyword>
<dbReference type="InterPro" id="IPR000719">
    <property type="entry name" value="Prot_kinase_dom"/>
</dbReference>
<feature type="domain" description="Protein kinase" evidence="10">
    <location>
        <begin position="75"/>
        <end position="445"/>
    </location>
</feature>
<dbReference type="InterPro" id="IPR008271">
    <property type="entry name" value="Ser/Thr_kinase_AS"/>
</dbReference>
<dbReference type="EC" id="2.7.11.1" evidence="1"/>
<evidence type="ECO:0000256" key="4">
    <source>
        <dbReference type="ARBA" id="ARBA00022741"/>
    </source>
</evidence>
<comment type="catalytic activity">
    <reaction evidence="7">
        <text>L-threonyl-[protein] + ATP = O-phospho-L-threonyl-[protein] + ADP + H(+)</text>
        <dbReference type="Rhea" id="RHEA:46608"/>
        <dbReference type="Rhea" id="RHEA-COMP:11060"/>
        <dbReference type="Rhea" id="RHEA-COMP:11605"/>
        <dbReference type="ChEBI" id="CHEBI:15378"/>
        <dbReference type="ChEBI" id="CHEBI:30013"/>
        <dbReference type="ChEBI" id="CHEBI:30616"/>
        <dbReference type="ChEBI" id="CHEBI:61977"/>
        <dbReference type="ChEBI" id="CHEBI:456216"/>
        <dbReference type="EC" id="2.7.11.1"/>
    </reaction>
</comment>
<feature type="compositionally biased region" description="Basic and acidic residues" evidence="9">
    <location>
        <begin position="569"/>
        <end position="580"/>
    </location>
</feature>
<keyword evidence="3" id="KW-0808">Transferase</keyword>
<feature type="compositionally biased region" description="Basic and acidic residues" evidence="9">
    <location>
        <begin position="11"/>
        <end position="24"/>
    </location>
</feature>
<dbReference type="InterPro" id="IPR050660">
    <property type="entry name" value="NEK_Ser/Thr_kinase"/>
</dbReference>
<feature type="region of interest" description="Disordered" evidence="9">
    <location>
        <begin position="1"/>
        <end position="24"/>
    </location>
</feature>
<dbReference type="SUPFAM" id="SSF56112">
    <property type="entry name" value="Protein kinase-like (PK-like)"/>
    <property type="match status" value="1"/>
</dbReference>
<evidence type="ECO:0000313" key="12">
    <source>
        <dbReference type="Proteomes" id="UP001590951"/>
    </source>
</evidence>
<evidence type="ECO:0000256" key="6">
    <source>
        <dbReference type="ARBA" id="ARBA00022840"/>
    </source>
</evidence>
<evidence type="ECO:0000256" key="8">
    <source>
        <dbReference type="ARBA" id="ARBA00048679"/>
    </source>
</evidence>
<feature type="compositionally biased region" description="Polar residues" evidence="9">
    <location>
        <begin position="536"/>
        <end position="566"/>
    </location>
</feature>
<dbReference type="Gene3D" id="1.10.510.10">
    <property type="entry name" value="Transferase(Phosphotransferase) domain 1"/>
    <property type="match status" value="2"/>
</dbReference>
<dbReference type="PROSITE" id="PS00108">
    <property type="entry name" value="PROTEIN_KINASE_ST"/>
    <property type="match status" value="1"/>
</dbReference>
<feature type="compositionally biased region" description="Polar residues" evidence="9">
    <location>
        <begin position="644"/>
        <end position="662"/>
    </location>
</feature>
<feature type="region of interest" description="Disordered" evidence="9">
    <location>
        <begin position="482"/>
        <end position="670"/>
    </location>
</feature>
<evidence type="ECO:0000259" key="10">
    <source>
        <dbReference type="PROSITE" id="PS50011"/>
    </source>
</evidence>
<dbReference type="Proteomes" id="UP001590951">
    <property type="component" value="Unassembled WGS sequence"/>
</dbReference>
<keyword evidence="6" id="KW-0067">ATP-binding</keyword>
<evidence type="ECO:0000256" key="2">
    <source>
        <dbReference type="ARBA" id="ARBA00022527"/>
    </source>
</evidence>
<comment type="caution">
    <text evidence="11">The sequence shown here is derived from an EMBL/GenBank/DDBJ whole genome shotgun (WGS) entry which is preliminary data.</text>
</comment>
<dbReference type="PANTHER" id="PTHR43671">
    <property type="entry name" value="SERINE/THREONINE-PROTEIN KINASE NEK"/>
    <property type="match status" value="1"/>
</dbReference>
<protein>
    <recommendedName>
        <fullName evidence="1">non-specific serine/threonine protein kinase</fullName>
        <ecNumber evidence="1">2.7.11.1</ecNumber>
    </recommendedName>
</protein>
<dbReference type="InterPro" id="IPR011009">
    <property type="entry name" value="Kinase-like_dom_sf"/>
</dbReference>
<accession>A0ABR4BIY7</accession>